<evidence type="ECO:0000313" key="1">
    <source>
        <dbReference type="EMBL" id="PZQ50411.1"/>
    </source>
</evidence>
<dbReference type="EMBL" id="QFPW01000004">
    <property type="protein sequence ID" value="PZQ50411.1"/>
    <property type="molecule type" value="Genomic_DNA"/>
</dbReference>
<dbReference type="AlphaFoldDB" id="A0A2W5NA88"/>
<gene>
    <name evidence="1" type="ORF">DI556_07600</name>
</gene>
<sequence length="183" mass="19116">MAEGRKRAALGGVSLIVLCFLGSAALRFGESGLAVADELATDAPAGAPGTNDALLAALRAREAELDARDMKLATRAQALGVAEARLAEQLAAFEKARGQLEATLARADKATEKDIDRMTTVYEKMKPADAARILDKMDVAFAAGLLARMRPENAARVLAGMSAESAYAVTVTVASRNARAPTE</sequence>
<dbReference type="Proteomes" id="UP000249185">
    <property type="component" value="Unassembled WGS sequence"/>
</dbReference>
<comment type="caution">
    <text evidence="1">The sequence shown here is derived from an EMBL/GenBank/DDBJ whole genome shotgun (WGS) entry which is preliminary data.</text>
</comment>
<organism evidence="1 2">
    <name type="scientific">Rhodovulum sulfidophilum</name>
    <name type="common">Rhodobacter sulfidophilus</name>
    <dbReference type="NCBI Taxonomy" id="35806"/>
    <lineage>
        <taxon>Bacteria</taxon>
        <taxon>Pseudomonadati</taxon>
        <taxon>Pseudomonadota</taxon>
        <taxon>Alphaproteobacteria</taxon>
        <taxon>Rhodobacterales</taxon>
        <taxon>Paracoccaceae</taxon>
        <taxon>Rhodovulum</taxon>
    </lineage>
</organism>
<accession>A0A2W5NA88</accession>
<protein>
    <submittedName>
        <fullName evidence="1">Uncharacterized protein</fullName>
    </submittedName>
</protein>
<name>A0A2W5NA88_RHOSU</name>
<proteinExistence type="predicted"/>
<evidence type="ECO:0000313" key="2">
    <source>
        <dbReference type="Proteomes" id="UP000249185"/>
    </source>
</evidence>
<dbReference type="SUPFAM" id="SSF158791">
    <property type="entry name" value="MgtE N-terminal domain-like"/>
    <property type="match status" value="1"/>
</dbReference>
<reference evidence="1 2" key="1">
    <citation type="submission" date="2017-08" db="EMBL/GenBank/DDBJ databases">
        <title>Infants hospitalized years apart are colonized by the same room-sourced microbial strains.</title>
        <authorList>
            <person name="Brooks B."/>
            <person name="Olm M.R."/>
            <person name="Firek B.A."/>
            <person name="Baker R."/>
            <person name="Thomas B.C."/>
            <person name="Morowitz M.J."/>
            <person name="Banfield J.F."/>
        </authorList>
    </citation>
    <scope>NUCLEOTIDE SEQUENCE [LARGE SCALE GENOMIC DNA]</scope>
    <source>
        <strain evidence="1">S2_005_002_R2_34</strain>
    </source>
</reference>